<evidence type="ECO:0008006" key="3">
    <source>
        <dbReference type="Google" id="ProtNLM"/>
    </source>
</evidence>
<keyword evidence="2" id="KW-1185">Reference proteome</keyword>
<comment type="caution">
    <text evidence="1">The sequence shown here is derived from an EMBL/GenBank/DDBJ whole genome shotgun (WGS) entry which is preliminary data.</text>
</comment>
<dbReference type="EMBL" id="PPSL01000005">
    <property type="protein sequence ID" value="PQJ09606.1"/>
    <property type="molecule type" value="Genomic_DNA"/>
</dbReference>
<dbReference type="AlphaFoldDB" id="A0A2S7SSV0"/>
<protein>
    <recommendedName>
        <fullName evidence="3">DUF4238 domain-containing protein</fullName>
    </recommendedName>
</protein>
<organism evidence="1 2">
    <name type="scientific">Flavipsychrobacter stenotrophus</name>
    <dbReference type="NCBI Taxonomy" id="2077091"/>
    <lineage>
        <taxon>Bacteria</taxon>
        <taxon>Pseudomonadati</taxon>
        <taxon>Bacteroidota</taxon>
        <taxon>Chitinophagia</taxon>
        <taxon>Chitinophagales</taxon>
        <taxon>Chitinophagaceae</taxon>
        <taxon>Flavipsychrobacter</taxon>
    </lineage>
</organism>
<proteinExistence type="predicted"/>
<sequence length="173" mass="20178">MKQHFVPKTYLKHFSKKGNGLGLHVLYNHQHDNKIRKKDFGDSMFTGDNFYDSSEYLNPKELELIFGKVYEPKYNGIIDAICKEEDITDRQTKADILEWVFFLKARSVSWRDKARLELKASGVELDFDCEAVREEHLSVFTDSSRLKKKSVITLKCIHLKDGQSLRVLRICFG</sequence>
<dbReference type="Pfam" id="PF14022">
    <property type="entry name" value="DUF4238"/>
    <property type="match status" value="1"/>
</dbReference>
<gene>
    <name evidence="1" type="ORF">CJD36_016840</name>
</gene>
<evidence type="ECO:0000313" key="1">
    <source>
        <dbReference type="EMBL" id="PQJ09606.1"/>
    </source>
</evidence>
<name>A0A2S7SSV0_9BACT</name>
<accession>A0A2S7SSV0</accession>
<reference evidence="1 2" key="1">
    <citation type="submission" date="2018-01" db="EMBL/GenBank/DDBJ databases">
        <title>A novel member of the phylum Bacteroidetes isolated from glacier ice.</title>
        <authorList>
            <person name="Liu Q."/>
            <person name="Xin Y.-H."/>
        </authorList>
    </citation>
    <scope>NUCLEOTIDE SEQUENCE [LARGE SCALE GENOMIC DNA]</scope>
    <source>
        <strain evidence="1 2">RB1R16</strain>
    </source>
</reference>
<dbReference type="InterPro" id="IPR025332">
    <property type="entry name" value="DUF4238"/>
</dbReference>
<dbReference type="OrthoDB" id="669645at2"/>
<evidence type="ECO:0000313" key="2">
    <source>
        <dbReference type="Proteomes" id="UP000239872"/>
    </source>
</evidence>
<dbReference type="RefSeq" id="WP_105040377.1">
    <property type="nucleotide sequence ID" value="NZ_PPSL01000005.1"/>
</dbReference>
<dbReference type="Proteomes" id="UP000239872">
    <property type="component" value="Unassembled WGS sequence"/>
</dbReference>